<dbReference type="PANTHER" id="PTHR45785:SF7">
    <property type="entry name" value="COMPLEMENT FACTOR H"/>
    <property type="match status" value="1"/>
</dbReference>
<keyword evidence="3 8" id="KW-0768">Sushi</keyword>
<protein>
    <recommendedName>
        <fullName evidence="9">Sushi domain-containing protein</fullName>
    </recommendedName>
</protein>
<comment type="caution">
    <text evidence="8">Lacks conserved residue(s) required for the propagation of feature annotation.</text>
</comment>
<evidence type="ECO:0000256" key="6">
    <source>
        <dbReference type="ARBA" id="ARBA00023157"/>
    </source>
</evidence>
<dbReference type="GO" id="GO:0006956">
    <property type="term" value="P:complement activation"/>
    <property type="evidence" value="ECO:0007669"/>
    <property type="project" value="TreeGrafter"/>
</dbReference>
<dbReference type="GO" id="GO:0007596">
    <property type="term" value="P:blood coagulation"/>
    <property type="evidence" value="ECO:0007669"/>
    <property type="project" value="UniProtKB-ARBA"/>
</dbReference>
<dbReference type="Pfam" id="PF00084">
    <property type="entry name" value="Sushi"/>
    <property type="match status" value="4"/>
</dbReference>
<dbReference type="InterPro" id="IPR035976">
    <property type="entry name" value="Sushi/SCR/CCP_sf"/>
</dbReference>
<organism evidence="10 11">
    <name type="scientific">Peromyscus maniculatus bairdii</name>
    <name type="common">Prairie deer mouse</name>
    <dbReference type="NCBI Taxonomy" id="230844"/>
    <lineage>
        <taxon>Eukaryota</taxon>
        <taxon>Metazoa</taxon>
        <taxon>Chordata</taxon>
        <taxon>Craniata</taxon>
        <taxon>Vertebrata</taxon>
        <taxon>Euteleostomi</taxon>
        <taxon>Mammalia</taxon>
        <taxon>Eutheria</taxon>
        <taxon>Euarchontoglires</taxon>
        <taxon>Glires</taxon>
        <taxon>Rodentia</taxon>
        <taxon>Myomorpha</taxon>
        <taxon>Muroidea</taxon>
        <taxon>Cricetidae</taxon>
        <taxon>Neotominae</taxon>
        <taxon>Peromyscus</taxon>
    </lineage>
</organism>
<dbReference type="InterPro" id="IPR051503">
    <property type="entry name" value="ComplSys_Reg/VirEntry_Med"/>
</dbReference>
<name>A0A8C8UKN6_PERMB</name>
<dbReference type="PROSITE" id="PS50923">
    <property type="entry name" value="SUSHI"/>
    <property type="match status" value="3"/>
</dbReference>
<dbReference type="Gene3D" id="2.10.70.10">
    <property type="entry name" value="Complement Module, domain 1"/>
    <property type="match status" value="5"/>
</dbReference>
<keyword evidence="7" id="KW-0325">Glycoprotein</keyword>
<evidence type="ECO:0000256" key="1">
    <source>
        <dbReference type="ARBA" id="ARBA00004613"/>
    </source>
</evidence>
<dbReference type="GO" id="GO:0001851">
    <property type="term" value="F:complement component C3b binding"/>
    <property type="evidence" value="ECO:0007669"/>
    <property type="project" value="TreeGrafter"/>
</dbReference>
<dbReference type="InterPro" id="IPR000436">
    <property type="entry name" value="Sushi_SCR_CCP_dom"/>
</dbReference>
<sequence length="372" mass="42838">MLFLLEGVALEDFSGFLTHTQHHLNQEYFISDILLSYFSEHNFLIKWFISDRMKPCDFPQIKNGRLHNEERYRPYFPVPVGKRFHYLCNSGFVTASRRYWGFIHCTARGWRPAVPCVRQCVFHKVENGESPYRQIPYSQGESAKVKCYPGYSLPNGQDTVTCTENGWSPQLKCIRVNKVGPCDQPPELLNGEVKGTKKEEYSHDDVVEYVCNPRYLLKGPNKIQCVDGKWTTLPICVGSTGKCGPPPPIDNGDITSFPLPIYAPSSSVEYQCKYLYQLQGNKKITCRNGEWSEPPKCLHPCVISEEIMERHNITLRWIENQKLYIKSGDYAEFQCKSGYRQTNTRPPLRTLCIDGHIDFPSCSIYMINSKDE</sequence>
<keyword evidence="11" id="KW-1185">Reference proteome</keyword>
<keyword evidence="5" id="KW-0677">Repeat</keyword>
<feature type="domain" description="Sushi" evidence="9">
    <location>
        <begin position="241"/>
        <end position="299"/>
    </location>
</feature>
<dbReference type="FunFam" id="2.10.70.10:FF:000054">
    <property type="entry name" value="Complement inhibitory factor H"/>
    <property type="match status" value="1"/>
</dbReference>
<dbReference type="CDD" id="cd00033">
    <property type="entry name" value="CCP"/>
    <property type="match status" value="3"/>
</dbReference>
<evidence type="ECO:0000259" key="9">
    <source>
        <dbReference type="PROSITE" id="PS50923"/>
    </source>
</evidence>
<evidence type="ECO:0000256" key="4">
    <source>
        <dbReference type="ARBA" id="ARBA00022729"/>
    </source>
</evidence>
<reference evidence="10" key="3">
    <citation type="submission" date="2025-09" db="UniProtKB">
        <authorList>
            <consortium name="Ensembl"/>
        </authorList>
    </citation>
    <scope>IDENTIFICATION</scope>
</reference>
<feature type="domain" description="Sushi" evidence="9">
    <location>
        <begin position="118"/>
        <end position="175"/>
    </location>
</feature>
<feature type="disulfide bond" evidence="8">
    <location>
        <begin position="243"/>
        <end position="286"/>
    </location>
</feature>
<dbReference type="SUPFAM" id="SSF57535">
    <property type="entry name" value="Complement control module/SCR domain"/>
    <property type="match status" value="5"/>
</dbReference>
<comment type="subcellular location">
    <subcellularLocation>
        <location evidence="1">Secreted</location>
    </subcellularLocation>
</comment>
<evidence type="ECO:0000313" key="10">
    <source>
        <dbReference type="Ensembl" id="ENSPEMP00000034398.1"/>
    </source>
</evidence>
<proteinExistence type="predicted"/>
<evidence type="ECO:0000256" key="8">
    <source>
        <dbReference type="PROSITE-ProRule" id="PRU00302"/>
    </source>
</evidence>
<keyword evidence="2" id="KW-0964">Secreted</keyword>
<evidence type="ECO:0000256" key="5">
    <source>
        <dbReference type="ARBA" id="ARBA00022737"/>
    </source>
</evidence>
<accession>A0A8C8UKN6</accession>
<dbReference type="Proteomes" id="UP000694547">
    <property type="component" value="Chromosome 11"/>
</dbReference>
<dbReference type="Ensembl" id="ENSPEMT00000034614.1">
    <property type="protein sequence ID" value="ENSPEMP00000034398.1"/>
    <property type="gene ID" value="ENSPEMG00000025695.1"/>
</dbReference>
<reference evidence="10" key="2">
    <citation type="submission" date="2025-08" db="UniProtKB">
        <authorList>
            <consortium name="Ensembl"/>
        </authorList>
    </citation>
    <scope>IDENTIFICATION</scope>
</reference>
<evidence type="ECO:0000256" key="2">
    <source>
        <dbReference type="ARBA" id="ARBA00022525"/>
    </source>
</evidence>
<reference evidence="10 11" key="1">
    <citation type="submission" date="2018-10" db="EMBL/GenBank/DDBJ databases">
        <title>Improved assembly of the deer mouse Peromyscus maniculatus genome.</title>
        <authorList>
            <person name="Lassance J.-M."/>
            <person name="Hoekstra H.E."/>
        </authorList>
    </citation>
    <scope>NUCLEOTIDE SEQUENCE [LARGE SCALE GENOMIC DNA]</scope>
</reference>
<dbReference type="SMART" id="SM00032">
    <property type="entry name" value="CCP"/>
    <property type="match status" value="5"/>
</dbReference>
<keyword evidence="4" id="KW-0732">Signal</keyword>
<keyword evidence="6 8" id="KW-1015">Disulfide bond</keyword>
<dbReference type="FunFam" id="2.10.70.10:FF:000026">
    <property type="entry name" value="Complement inhibitory factor H"/>
    <property type="match status" value="2"/>
</dbReference>
<evidence type="ECO:0000256" key="3">
    <source>
        <dbReference type="ARBA" id="ARBA00022659"/>
    </source>
</evidence>
<dbReference type="FunFam" id="2.10.70.10:FF:000060">
    <property type="entry name" value="Complement inhibitory factor H"/>
    <property type="match status" value="1"/>
</dbReference>
<feature type="domain" description="Sushi" evidence="9">
    <location>
        <begin position="180"/>
        <end position="238"/>
    </location>
</feature>
<feature type="disulfide bond" evidence="8">
    <location>
        <begin position="182"/>
        <end position="225"/>
    </location>
</feature>
<evidence type="ECO:0000313" key="11">
    <source>
        <dbReference type="Proteomes" id="UP000694547"/>
    </source>
</evidence>
<dbReference type="PANTHER" id="PTHR45785">
    <property type="entry name" value="COMPLEMENT FACTOR H-RELATED"/>
    <property type="match status" value="1"/>
</dbReference>
<evidence type="ECO:0000256" key="7">
    <source>
        <dbReference type="ARBA" id="ARBA00023180"/>
    </source>
</evidence>
<dbReference type="GO" id="GO:0005615">
    <property type="term" value="C:extracellular space"/>
    <property type="evidence" value="ECO:0007669"/>
    <property type="project" value="TreeGrafter"/>
</dbReference>
<dbReference type="GeneTree" id="ENSGT00940000164315"/>
<dbReference type="AlphaFoldDB" id="A0A8C8UKN6"/>